<feature type="compositionally biased region" description="Basic and acidic residues" evidence="8">
    <location>
        <begin position="312"/>
        <end position="331"/>
    </location>
</feature>
<keyword evidence="4" id="KW-0221">Differentiation</keyword>
<sequence length="628" mass="71979">MSRAAGSEEHQAPAMSLAWTWDSGLPAPWTHPQSNTTQSSASPLPLTHAVITVSSSNRKSFNQKIFTSTFPKPPQPSNKKKSRLLELHNTVPRQDKRKLKEGQKKAHIWIKHSFRKYFQRPCIYLAVSRQAPFGCSYIPKDYPEKAESKESNNGNKITDLMEDCKKKTGASATTLKFKKTVNNENYKRRNKVLKIPSKSSHENEPYKQSKFKLDTNSEYKDSKEVSMENKRKDKKDSKYFKDTNTEFICTKTGPKKDSKSSKKVFGAKSDTHSKNNSNVDSMMYLEESSTESMDFYMWLRNYSQNNSKKGAKKDTKKGAKKVSDGESVDSKKGKKNAKKDSKKKNSKQDLESTDTESVDSKDAKKNIKRDKKDTKKKHAKKDVESTNIESESEIESKKTKKDKKKDKKNLKKGNKKKDAKNSVSTDSESESELETKKVKRDERKDKRDSKKDDKKKDSRKYALSTDESKSEWKFKKNKKDFKKDAKKDTESTDDESDEYPKKGLRKHIKSAFEDSASESDESLHKPGSENRVDESDATSTDSNKEAQELKKRFRMSYKKTTFQGKGKKAAISRVSPSRERPPLPLCEPLTPSPKVKRLCRCKMPPPRPKPRYAPLVCLLLFYFLAQIM</sequence>
<evidence type="ECO:0000256" key="2">
    <source>
        <dbReference type="ARBA" id="ARBA00022490"/>
    </source>
</evidence>
<evidence type="ECO:0000256" key="4">
    <source>
        <dbReference type="ARBA" id="ARBA00022782"/>
    </source>
</evidence>
<evidence type="ECO:0000313" key="10">
    <source>
        <dbReference type="Proteomes" id="UP000504623"/>
    </source>
</evidence>
<protein>
    <submittedName>
        <fullName evidence="11">Cylicin-1</fullName>
    </submittedName>
</protein>
<feature type="compositionally biased region" description="Basic and acidic residues" evidence="8">
    <location>
        <begin position="199"/>
        <end position="236"/>
    </location>
</feature>
<dbReference type="Proteomes" id="UP000504623">
    <property type="component" value="Unplaced"/>
</dbReference>
<keyword evidence="1" id="KW-0217">Developmental protein</keyword>
<evidence type="ECO:0000256" key="6">
    <source>
        <dbReference type="ARBA" id="ARBA00023212"/>
    </source>
</evidence>
<dbReference type="GO" id="GO:0005634">
    <property type="term" value="C:nucleus"/>
    <property type="evidence" value="ECO:0007669"/>
    <property type="project" value="TreeGrafter"/>
</dbReference>
<keyword evidence="6" id="KW-0206">Cytoskeleton</keyword>
<reference evidence="11" key="1">
    <citation type="submission" date="2025-08" db="UniProtKB">
        <authorList>
            <consortium name="RefSeq"/>
        </authorList>
    </citation>
    <scope>IDENTIFICATION</scope>
    <source>
        <tissue evidence="11">Spleen</tissue>
    </source>
</reference>
<name>A0A9B0TZ40_CHRAS</name>
<dbReference type="GeneID" id="102833329"/>
<dbReference type="InterPro" id="IPR029354">
    <property type="entry name" value="Cylicin_N"/>
</dbReference>
<dbReference type="AlphaFoldDB" id="A0A9B0TZ40"/>
<keyword evidence="2" id="KW-0963">Cytoplasm</keyword>
<dbReference type="PANTHER" id="PTHR16742">
    <property type="entry name" value="CYCLICIN"/>
    <property type="match status" value="1"/>
</dbReference>
<feature type="compositionally biased region" description="Basic and acidic residues" evidence="8">
    <location>
        <begin position="481"/>
        <end position="490"/>
    </location>
</feature>
<dbReference type="GO" id="GO:0033150">
    <property type="term" value="C:cytoskeletal calyx"/>
    <property type="evidence" value="ECO:0007669"/>
    <property type="project" value="UniProtKB-SubCell"/>
</dbReference>
<dbReference type="GO" id="GO:0043159">
    <property type="term" value="C:acrosomal matrix"/>
    <property type="evidence" value="ECO:0007669"/>
    <property type="project" value="TreeGrafter"/>
</dbReference>
<accession>A0A9B0TZ40</accession>
<feature type="domain" description="Cylicin N-terminal" evidence="9">
    <location>
        <begin position="50"/>
        <end position="147"/>
    </location>
</feature>
<dbReference type="InterPro" id="IPR026189">
    <property type="entry name" value="CYLC"/>
</dbReference>
<keyword evidence="5" id="KW-0744">Spermatogenesis</keyword>
<evidence type="ECO:0000259" key="9">
    <source>
        <dbReference type="Pfam" id="PF15241"/>
    </source>
</evidence>
<keyword evidence="3" id="KW-0677">Repeat</keyword>
<dbReference type="PANTHER" id="PTHR16742:SF1">
    <property type="entry name" value="CYLICIN-1"/>
    <property type="match status" value="1"/>
</dbReference>
<evidence type="ECO:0000256" key="8">
    <source>
        <dbReference type="SAM" id="MobiDB-lite"/>
    </source>
</evidence>
<evidence type="ECO:0000256" key="3">
    <source>
        <dbReference type="ARBA" id="ARBA00022737"/>
    </source>
</evidence>
<feature type="compositionally biased region" description="Basic residues" evidence="8">
    <location>
        <begin position="398"/>
        <end position="418"/>
    </location>
</feature>
<dbReference type="RefSeq" id="XP_006871378.1">
    <property type="nucleotide sequence ID" value="XM_006871316.1"/>
</dbReference>
<evidence type="ECO:0000313" key="11">
    <source>
        <dbReference type="RefSeq" id="XP_006871378.1"/>
    </source>
</evidence>
<dbReference type="OrthoDB" id="9838461at2759"/>
<keyword evidence="10" id="KW-1185">Reference proteome</keyword>
<feature type="region of interest" description="Disordered" evidence="8">
    <location>
        <begin position="304"/>
        <end position="589"/>
    </location>
</feature>
<proteinExistence type="predicted"/>
<feature type="compositionally biased region" description="Basic and acidic residues" evidence="8">
    <location>
        <begin position="433"/>
        <end position="474"/>
    </location>
</feature>
<feature type="compositionally biased region" description="Basic and acidic residues" evidence="8">
    <location>
        <begin position="358"/>
        <end position="373"/>
    </location>
</feature>
<dbReference type="GO" id="GO:0007283">
    <property type="term" value="P:spermatogenesis"/>
    <property type="evidence" value="ECO:0007669"/>
    <property type="project" value="UniProtKB-KW"/>
</dbReference>
<evidence type="ECO:0000256" key="7">
    <source>
        <dbReference type="ARBA" id="ARBA00049644"/>
    </source>
</evidence>
<feature type="region of interest" description="Disordered" evidence="8">
    <location>
        <begin position="251"/>
        <end position="278"/>
    </location>
</feature>
<dbReference type="GO" id="GO:0005200">
    <property type="term" value="F:structural constituent of cytoskeleton"/>
    <property type="evidence" value="ECO:0007669"/>
    <property type="project" value="InterPro"/>
</dbReference>
<dbReference type="CTD" id="1538"/>
<organism evidence="10 11">
    <name type="scientific">Chrysochloris asiatica</name>
    <name type="common">Cape golden mole</name>
    <dbReference type="NCBI Taxonomy" id="185453"/>
    <lineage>
        <taxon>Eukaryota</taxon>
        <taxon>Metazoa</taxon>
        <taxon>Chordata</taxon>
        <taxon>Craniata</taxon>
        <taxon>Vertebrata</taxon>
        <taxon>Euteleostomi</taxon>
        <taxon>Mammalia</taxon>
        <taxon>Eutheria</taxon>
        <taxon>Afrotheria</taxon>
        <taxon>Chrysochloridae</taxon>
        <taxon>Chrysochlorinae</taxon>
        <taxon>Chrysochloris</taxon>
    </lineage>
</organism>
<feature type="compositionally biased region" description="Basic residues" evidence="8">
    <location>
        <begin position="332"/>
        <end position="345"/>
    </location>
</feature>
<gene>
    <name evidence="11" type="primary">CYLC1</name>
</gene>
<feature type="compositionally biased region" description="Basic and acidic residues" evidence="8">
    <location>
        <begin position="521"/>
        <end position="534"/>
    </location>
</feature>
<dbReference type="Pfam" id="PF15241">
    <property type="entry name" value="Cylicin_N"/>
    <property type="match status" value="1"/>
</dbReference>
<evidence type="ECO:0000256" key="1">
    <source>
        <dbReference type="ARBA" id="ARBA00022473"/>
    </source>
</evidence>
<feature type="region of interest" description="Disordered" evidence="8">
    <location>
        <begin position="187"/>
        <end position="236"/>
    </location>
</feature>
<comment type="subcellular location">
    <subcellularLocation>
        <location evidence="7">Cytoplasm</location>
        <location evidence="7">Cytoskeleton</location>
        <location evidence="7">Perinuclear theca</location>
        <location evidence="7">Calyx</location>
    </subcellularLocation>
</comment>
<dbReference type="GO" id="GO:0030154">
    <property type="term" value="P:cell differentiation"/>
    <property type="evidence" value="ECO:0007669"/>
    <property type="project" value="UniProtKB-KW"/>
</dbReference>
<evidence type="ECO:0000256" key="5">
    <source>
        <dbReference type="ARBA" id="ARBA00022871"/>
    </source>
</evidence>